<evidence type="ECO:0000259" key="1">
    <source>
        <dbReference type="Pfam" id="PF01580"/>
    </source>
</evidence>
<organism evidence="2 3">
    <name type="scientific">Lactococcus lactis</name>
    <dbReference type="NCBI Taxonomy" id="1358"/>
    <lineage>
        <taxon>Bacteria</taxon>
        <taxon>Bacillati</taxon>
        <taxon>Bacillota</taxon>
        <taxon>Bacilli</taxon>
        <taxon>Lactobacillales</taxon>
        <taxon>Streptococcaceae</taxon>
        <taxon>Lactococcus</taxon>
    </lineage>
</organism>
<proteinExistence type="predicted"/>
<name>A0AAW8UHM9_9LACT</name>
<sequence>MNKDMYKPIPIYNNVSWDLTSEACHILLISPSGAGKTVFLCYLAAMVLKRGHKILLIDGKNTAFGATFKSIGIQVATNPNEIIVMLENLVEEMEQVYKTHFSSDCIDLDTNFAKLKLSATVLIWDEVLSGLDSGSPEQRKKMTSLLKQLALKSRMSGTGILVLTSQRILSTDLPKSITEQCQTRFLMGANISEELYHVTLGGYKKDLASGYHGGVGKGYTITPTTGLTYFEAPYMDFSKINFKELLERLVHKNNE</sequence>
<evidence type="ECO:0000313" key="3">
    <source>
        <dbReference type="Proteomes" id="UP001250218"/>
    </source>
</evidence>
<reference evidence="2" key="1">
    <citation type="submission" date="2023-03" db="EMBL/GenBank/DDBJ databases">
        <authorList>
            <person name="Shen W."/>
            <person name="Cai J."/>
        </authorList>
    </citation>
    <scope>NUCLEOTIDE SEQUENCE</scope>
    <source>
        <strain evidence="2">Y37</strain>
    </source>
</reference>
<dbReference type="AlphaFoldDB" id="A0AAW8UHM9"/>
<dbReference type="GO" id="GO:0003677">
    <property type="term" value="F:DNA binding"/>
    <property type="evidence" value="ECO:0007669"/>
    <property type="project" value="InterPro"/>
</dbReference>
<dbReference type="InterPro" id="IPR027417">
    <property type="entry name" value="P-loop_NTPase"/>
</dbReference>
<evidence type="ECO:0000313" key="2">
    <source>
        <dbReference type="EMBL" id="MDT2946308.1"/>
    </source>
</evidence>
<feature type="domain" description="FtsK" evidence="1">
    <location>
        <begin position="8"/>
        <end position="102"/>
    </location>
</feature>
<dbReference type="Proteomes" id="UP001250218">
    <property type="component" value="Unassembled WGS sequence"/>
</dbReference>
<dbReference type="Pfam" id="PF01580">
    <property type="entry name" value="FtsK_SpoIIIE"/>
    <property type="match status" value="1"/>
</dbReference>
<gene>
    <name evidence="2" type="ORF">P7I04_09750</name>
</gene>
<comment type="caution">
    <text evidence="2">The sequence shown here is derived from an EMBL/GenBank/DDBJ whole genome shotgun (WGS) entry which is preliminary data.</text>
</comment>
<dbReference type="Gene3D" id="3.40.50.300">
    <property type="entry name" value="P-loop containing nucleotide triphosphate hydrolases"/>
    <property type="match status" value="1"/>
</dbReference>
<dbReference type="RefSeq" id="WP_260317761.1">
    <property type="nucleotide sequence ID" value="NZ_JARQDC010000010.1"/>
</dbReference>
<accession>A0AAW8UHM9</accession>
<dbReference type="InterPro" id="IPR002543">
    <property type="entry name" value="FtsK_dom"/>
</dbReference>
<protein>
    <submittedName>
        <fullName evidence="2">FtsK/SpoIIIE domain-containing protein</fullName>
    </submittedName>
</protein>
<dbReference type="EMBL" id="JARQDL010000009">
    <property type="protein sequence ID" value="MDT2946308.1"/>
    <property type="molecule type" value="Genomic_DNA"/>
</dbReference>
<dbReference type="SUPFAM" id="SSF52540">
    <property type="entry name" value="P-loop containing nucleoside triphosphate hydrolases"/>
    <property type="match status" value="1"/>
</dbReference>
<dbReference type="GO" id="GO:0005524">
    <property type="term" value="F:ATP binding"/>
    <property type="evidence" value="ECO:0007669"/>
    <property type="project" value="InterPro"/>
</dbReference>